<dbReference type="GO" id="GO:0045944">
    <property type="term" value="P:positive regulation of transcription by RNA polymerase II"/>
    <property type="evidence" value="ECO:0007669"/>
    <property type="project" value="UniProtKB-ARBA"/>
</dbReference>
<dbReference type="SUPFAM" id="SSF109640">
    <property type="entry name" value="KRAB domain (Kruppel-associated box)"/>
    <property type="match status" value="1"/>
</dbReference>
<keyword evidence="17" id="KW-1185">Reference proteome</keyword>
<dbReference type="Gene3D" id="6.10.140.140">
    <property type="match status" value="1"/>
</dbReference>
<keyword evidence="7" id="KW-0862">Zinc</keyword>
<dbReference type="AlphaFoldDB" id="A0A8C5PMJ9"/>
<dbReference type="PANTHER" id="PTHR19818:SF158">
    <property type="entry name" value="C2H2-TYPE DOMAIN-CONTAINING PROTEIN-RELATED"/>
    <property type="match status" value="1"/>
</dbReference>
<comment type="subcellular location">
    <subcellularLocation>
        <location evidence="2">Nucleus</location>
    </subcellularLocation>
</comment>
<feature type="domain" description="C2H2-type" evidence="14">
    <location>
        <begin position="504"/>
        <end position="531"/>
    </location>
</feature>
<evidence type="ECO:0000256" key="12">
    <source>
        <dbReference type="PROSITE-ProRule" id="PRU00042"/>
    </source>
</evidence>
<dbReference type="Proteomes" id="UP000694569">
    <property type="component" value="Unplaced"/>
</dbReference>
<comment type="function">
    <text evidence="1">May be involved in transcriptional regulation.</text>
</comment>
<feature type="domain" description="C2H2-type" evidence="14">
    <location>
        <begin position="644"/>
        <end position="671"/>
    </location>
</feature>
<dbReference type="PROSITE" id="PS00028">
    <property type="entry name" value="ZINC_FINGER_C2H2_1"/>
    <property type="match status" value="9"/>
</dbReference>
<dbReference type="PANTHER" id="PTHR19818">
    <property type="entry name" value="ZINC FINGER PROTEIN ZIC AND GLI"/>
    <property type="match status" value="1"/>
</dbReference>
<dbReference type="GO" id="GO:0000978">
    <property type="term" value="F:RNA polymerase II cis-regulatory region sequence-specific DNA binding"/>
    <property type="evidence" value="ECO:0007669"/>
    <property type="project" value="TreeGrafter"/>
</dbReference>
<dbReference type="FunFam" id="3.30.160.60:FF:001119">
    <property type="entry name" value="zinc finger protein 408"/>
    <property type="match status" value="1"/>
</dbReference>
<evidence type="ECO:0000256" key="8">
    <source>
        <dbReference type="ARBA" id="ARBA00023015"/>
    </source>
</evidence>
<reference evidence="16" key="2">
    <citation type="submission" date="2025-09" db="UniProtKB">
        <authorList>
            <consortium name="Ensembl"/>
        </authorList>
    </citation>
    <scope>IDENTIFICATION</scope>
</reference>
<evidence type="ECO:0000256" key="10">
    <source>
        <dbReference type="ARBA" id="ARBA00023163"/>
    </source>
</evidence>
<evidence type="ECO:0000256" key="7">
    <source>
        <dbReference type="ARBA" id="ARBA00022833"/>
    </source>
</evidence>
<dbReference type="GO" id="GO:0005634">
    <property type="term" value="C:nucleus"/>
    <property type="evidence" value="ECO:0007669"/>
    <property type="project" value="UniProtKB-SubCell"/>
</dbReference>
<keyword evidence="5" id="KW-0677">Repeat</keyword>
<feature type="domain" description="C2H2-type" evidence="14">
    <location>
        <begin position="448"/>
        <end position="475"/>
    </location>
</feature>
<dbReference type="SUPFAM" id="SSF57667">
    <property type="entry name" value="beta-beta-alpha zinc fingers"/>
    <property type="match status" value="5"/>
</dbReference>
<feature type="region of interest" description="Disordered" evidence="13">
    <location>
        <begin position="225"/>
        <end position="250"/>
    </location>
</feature>
<keyword evidence="6 12" id="KW-0863">Zinc-finger</keyword>
<dbReference type="GO" id="GO:0008270">
    <property type="term" value="F:zinc ion binding"/>
    <property type="evidence" value="ECO:0007669"/>
    <property type="project" value="UniProtKB-KW"/>
</dbReference>
<dbReference type="FunFam" id="3.30.160.60:FF:000624">
    <property type="entry name" value="zinc finger protein 697"/>
    <property type="match status" value="1"/>
</dbReference>
<evidence type="ECO:0000313" key="17">
    <source>
        <dbReference type="Proteomes" id="UP000694569"/>
    </source>
</evidence>
<evidence type="ECO:0000256" key="1">
    <source>
        <dbReference type="ARBA" id="ARBA00003767"/>
    </source>
</evidence>
<evidence type="ECO:0000256" key="5">
    <source>
        <dbReference type="ARBA" id="ARBA00022737"/>
    </source>
</evidence>
<name>A0A8C5PMJ9_9ANUR</name>
<feature type="domain" description="C2H2-type" evidence="14">
    <location>
        <begin position="616"/>
        <end position="643"/>
    </location>
</feature>
<evidence type="ECO:0000256" key="2">
    <source>
        <dbReference type="ARBA" id="ARBA00004123"/>
    </source>
</evidence>
<keyword evidence="4" id="KW-0479">Metal-binding</keyword>
<evidence type="ECO:0000313" key="16">
    <source>
        <dbReference type="Ensembl" id="ENSLLEP00000024898.1"/>
    </source>
</evidence>
<dbReference type="CDD" id="cd07765">
    <property type="entry name" value="KRAB_A-box"/>
    <property type="match status" value="1"/>
</dbReference>
<comment type="similarity">
    <text evidence="3">Belongs to the krueppel C2H2-type zinc-finger protein family.</text>
</comment>
<feature type="domain" description="C2H2-type" evidence="14">
    <location>
        <begin position="672"/>
        <end position="699"/>
    </location>
</feature>
<dbReference type="GO" id="GO:0000981">
    <property type="term" value="F:DNA-binding transcription factor activity, RNA polymerase II-specific"/>
    <property type="evidence" value="ECO:0007669"/>
    <property type="project" value="TreeGrafter"/>
</dbReference>
<accession>A0A8C5PMJ9</accession>
<evidence type="ECO:0000256" key="4">
    <source>
        <dbReference type="ARBA" id="ARBA00022723"/>
    </source>
</evidence>
<dbReference type="InterPro" id="IPR001909">
    <property type="entry name" value="KRAB"/>
</dbReference>
<feature type="domain" description="C2H2-type" evidence="14">
    <location>
        <begin position="560"/>
        <end position="587"/>
    </location>
</feature>
<dbReference type="FunFam" id="3.30.160.60:FF:002090">
    <property type="entry name" value="Zinc finger protein 473"/>
    <property type="match status" value="2"/>
</dbReference>
<evidence type="ECO:0000256" key="13">
    <source>
        <dbReference type="SAM" id="MobiDB-lite"/>
    </source>
</evidence>
<feature type="domain" description="C2H2-type" evidence="14">
    <location>
        <begin position="476"/>
        <end position="503"/>
    </location>
</feature>
<dbReference type="Ensembl" id="ENSLLET00000025851.1">
    <property type="protein sequence ID" value="ENSLLEP00000024898.1"/>
    <property type="gene ID" value="ENSLLEG00000015843.1"/>
</dbReference>
<evidence type="ECO:0000256" key="3">
    <source>
        <dbReference type="ARBA" id="ARBA00006991"/>
    </source>
</evidence>
<dbReference type="FunFam" id="3.30.160.60:FF:000966">
    <property type="entry name" value="ZFP90 zinc finger protein"/>
    <property type="match status" value="1"/>
</dbReference>
<dbReference type="Pfam" id="PF00096">
    <property type="entry name" value="zf-C2H2"/>
    <property type="match status" value="9"/>
</dbReference>
<proteinExistence type="inferred from homology"/>
<dbReference type="FunFam" id="3.30.160.60:FF:000110">
    <property type="entry name" value="Zinc finger protein-like"/>
    <property type="match status" value="1"/>
</dbReference>
<feature type="domain" description="C2H2-type" evidence="14">
    <location>
        <begin position="532"/>
        <end position="559"/>
    </location>
</feature>
<feature type="domain" description="KRAB" evidence="15">
    <location>
        <begin position="155"/>
        <end position="225"/>
    </location>
</feature>
<keyword evidence="9" id="KW-0238">DNA-binding</keyword>
<evidence type="ECO:0000256" key="6">
    <source>
        <dbReference type="ARBA" id="ARBA00022771"/>
    </source>
</evidence>
<keyword evidence="11" id="KW-0539">Nucleus</keyword>
<evidence type="ECO:0000259" key="14">
    <source>
        <dbReference type="PROSITE" id="PS50157"/>
    </source>
</evidence>
<feature type="domain" description="C2H2-type" evidence="14">
    <location>
        <begin position="588"/>
        <end position="615"/>
    </location>
</feature>
<keyword evidence="8" id="KW-0805">Transcription regulation</keyword>
<dbReference type="InterPro" id="IPR050329">
    <property type="entry name" value="GLI_C2H2-zinc-finger"/>
</dbReference>
<feature type="compositionally biased region" description="Basic and acidic residues" evidence="13">
    <location>
        <begin position="227"/>
        <end position="238"/>
    </location>
</feature>
<dbReference type="PROSITE" id="PS50157">
    <property type="entry name" value="ZINC_FINGER_C2H2_2"/>
    <property type="match status" value="9"/>
</dbReference>
<dbReference type="Pfam" id="PF01352">
    <property type="entry name" value="KRAB"/>
    <property type="match status" value="1"/>
</dbReference>
<dbReference type="InterPro" id="IPR036236">
    <property type="entry name" value="Znf_C2H2_sf"/>
</dbReference>
<evidence type="ECO:0000256" key="9">
    <source>
        <dbReference type="ARBA" id="ARBA00023125"/>
    </source>
</evidence>
<organism evidence="16 17">
    <name type="scientific">Leptobrachium leishanense</name>
    <name type="common">Leishan spiny toad</name>
    <dbReference type="NCBI Taxonomy" id="445787"/>
    <lineage>
        <taxon>Eukaryota</taxon>
        <taxon>Metazoa</taxon>
        <taxon>Chordata</taxon>
        <taxon>Craniata</taxon>
        <taxon>Vertebrata</taxon>
        <taxon>Euteleostomi</taxon>
        <taxon>Amphibia</taxon>
        <taxon>Batrachia</taxon>
        <taxon>Anura</taxon>
        <taxon>Pelobatoidea</taxon>
        <taxon>Megophryidae</taxon>
        <taxon>Leptobrachium</taxon>
    </lineage>
</organism>
<keyword evidence="10" id="KW-0804">Transcription</keyword>
<protein>
    <submittedName>
        <fullName evidence="16">Uncharacterized protein</fullName>
    </submittedName>
</protein>
<dbReference type="InterPro" id="IPR013087">
    <property type="entry name" value="Znf_C2H2_type"/>
</dbReference>
<dbReference type="Gene3D" id="3.30.160.60">
    <property type="entry name" value="Classic Zinc Finger"/>
    <property type="match status" value="9"/>
</dbReference>
<reference evidence="16" key="1">
    <citation type="submission" date="2025-08" db="UniProtKB">
        <authorList>
            <consortium name="Ensembl"/>
        </authorList>
    </citation>
    <scope>IDENTIFICATION</scope>
</reference>
<dbReference type="FunFam" id="3.30.160.60:FF:001158">
    <property type="entry name" value="zinc finger protein 22"/>
    <property type="match status" value="1"/>
</dbReference>
<evidence type="ECO:0000256" key="11">
    <source>
        <dbReference type="ARBA" id="ARBA00023242"/>
    </source>
</evidence>
<dbReference type="InterPro" id="IPR036051">
    <property type="entry name" value="KRAB_dom_sf"/>
</dbReference>
<dbReference type="GeneTree" id="ENSGT01150000286944"/>
<dbReference type="PROSITE" id="PS50805">
    <property type="entry name" value="KRAB"/>
    <property type="match status" value="1"/>
</dbReference>
<sequence length="699" mass="78961">MSSACVDSPPPAVVMSSECVHSPVCCRKCVREAETELGEEAQNCGSSNHSLPQELGVHIHCNMNKNKARDPLTQRILDLTLEIIFLLTGEGHMVVKIHEIVTDKSRHQISEGGYRGSQSFNTEPPPHLGIHDQKHEKILELSNQIIRLLTGEVPIRCEDVTVYLSMEEWEYVERHKELYEDVMMEDHQPVITLDKSVSGESITPASLSGNKSITNNVEQNLNKKTKGRVESATYREQESPASGEEQVTNKSNYSTIKCKEYSPTDIKQEPASCEENLTDCVIYKPIENTSTATGAESDSYGERNITSHDIYPSTEHTQTEYFSTDIKQESPIYKGNLTDRVIYKPTEYTPDNIGEYLTGDTNPLEINHSESLIESRKPDTDLIMYNSVYKDNSVLSSEMGEVSYFESDLVIHGNNCREDAFSPTFCRENPTPVSGLTHQHVYVKEEQFSCPECREQFTDLIALIRHQMIHTGKKSFNCNDCGKCFTQAPSLATHKWVHNKEKGIDCPDCGKCFVSASRLERHKVTHTGVKPFKCTECGKCFRESSSLAEHKRIHTGEKPFKCPECEKCFSRASNLSRHKTVHTGEKPFTCPECEKCFSQASALAQHKRIHTGEKPFKCSECGKTFSRTTILAQHKMIHTGEKPFKCTECGKCFTQASSLYVHKMIHTREKTFQCPECEKCFNHASNLGKHAKTHRRKAS</sequence>
<evidence type="ECO:0000259" key="15">
    <source>
        <dbReference type="PROSITE" id="PS50805"/>
    </source>
</evidence>
<dbReference type="SMART" id="SM00355">
    <property type="entry name" value="ZnF_C2H2"/>
    <property type="match status" value="9"/>
</dbReference>